<keyword evidence="1" id="KW-0813">Transport</keyword>
<dbReference type="EMBL" id="RYFC01000001">
    <property type="protein sequence ID" value="RTZ49465.1"/>
    <property type="molecule type" value="Genomic_DNA"/>
</dbReference>
<gene>
    <name evidence="3" type="ORF">EJ377_02245</name>
</gene>
<accession>A0A432DYS6</accession>
<dbReference type="Proteomes" id="UP000276953">
    <property type="component" value="Unassembled WGS sequence"/>
</dbReference>
<sequence>MSVMKGAEAAAIFGSKASNGVLIIKTKRLRRAEREKFNELLAKGTDEPVKEPVEETEEISKSRAADRWRGE</sequence>
<dbReference type="PROSITE" id="PS52016">
    <property type="entry name" value="TONB_DEPENDENT_REC_3"/>
    <property type="match status" value="1"/>
</dbReference>
<dbReference type="AlphaFoldDB" id="A0A432DYS6"/>
<keyword evidence="1" id="KW-0472">Membrane</keyword>
<evidence type="ECO:0000256" key="2">
    <source>
        <dbReference type="SAM" id="MobiDB-lite"/>
    </source>
</evidence>
<reference evidence="3 4" key="1">
    <citation type="submission" date="2018-12" db="EMBL/GenBank/DDBJ databases">
        <title>Draft Genome Sequence of Chryseobacterium arthrosphaerae strain ED882-96 Isolated from the Blood of a Patient with Liver Cirrhosis in Taiwan.</title>
        <authorList>
            <person name="Lin J.-N."/>
            <person name="Lai C.-H."/>
            <person name="Yang C.-H."/>
            <person name="Huang Y.-H."/>
        </authorList>
    </citation>
    <scope>NUCLEOTIDE SEQUENCE [LARGE SCALE GENOMIC DNA]</scope>
    <source>
        <strain evidence="3 4">ED882-96</strain>
    </source>
</reference>
<feature type="region of interest" description="Disordered" evidence="2">
    <location>
        <begin position="43"/>
        <end position="71"/>
    </location>
</feature>
<evidence type="ECO:0000313" key="4">
    <source>
        <dbReference type="Proteomes" id="UP000276953"/>
    </source>
</evidence>
<protein>
    <submittedName>
        <fullName evidence="3">Uncharacterized protein</fullName>
    </submittedName>
</protein>
<keyword evidence="1" id="KW-0812">Transmembrane</keyword>
<comment type="subcellular location">
    <subcellularLocation>
        <location evidence="1">Cell outer membrane</location>
        <topology evidence="1">Multi-pass membrane protein</topology>
    </subcellularLocation>
</comment>
<dbReference type="GO" id="GO:0009279">
    <property type="term" value="C:cell outer membrane"/>
    <property type="evidence" value="ECO:0007669"/>
    <property type="project" value="UniProtKB-SubCell"/>
</dbReference>
<dbReference type="InterPro" id="IPR039426">
    <property type="entry name" value="TonB-dep_rcpt-like"/>
</dbReference>
<keyword evidence="1" id="KW-0998">Cell outer membrane</keyword>
<comment type="caution">
    <text evidence="3">The sequence shown here is derived from an EMBL/GenBank/DDBJ whole genome shotgun (WGS) entry which is preliminary data.</text>
</comment>
<keyword evidence="1" id="KW-1134">Transmembrane beta strand</keyword>
<name>A0A432DYS6_9FLAO</name>
<proteinExistence type="inferred from homology"/>
<organism evidence="3 4">
    <name type="scientific">Chryseobacterium arthrosphaerae</name>
    <dbReference type="NCBI Taxonomy" id="651561"/>
    <lineage>
        <taxon>Bacteria</taxon>
        <taxon>Pseudomonadati</taxon>
        <taxon>Bacteroidota</taxon>
        <taxon>Flavobacteriia</taxon>
        <taxon>Flavobacteriales</taxon>
        <taxon>Weeksellaceae</taxon>
        <taxon>Chryseobacterium group</taxon>
        <taxon>Chryseobacterium</taxon>
    </lineage>
</organism>
<evidence type="ECO:0000313" key="3">
    <source>
        <dbReference type="EMBL" id="RTZ49465.1"/>
    </source>
</evidence>
<evidence type="ECO:0000256" key="1">
    <source>
        <dbReference type="PROSITE-ProRule" id="PRU01360"/>
    </source>
</evidence>
<comment type="similarity">
    <text evidence="1">Belongs to the TonB-dependent receptor family.</text>
</comment>